<dbReference type="EMBL" id="JANGSQ010000102">
    <property type="protein sequence ID" value="MCW4590699.1"/>
    <property type="molecule type" value="Genomic_DNA"/>
</dbReference>
<dbReference type="AlphaFoldDB" id="A0A318Q9V5"/>
<dbReference type="RefSeq" id="WP_110914018.1">
    <property type="nucleotide sequence ID" value="NZ_JABJWD010000047.1"/>
</dbReference>
<comment type="caution">
    <text evidence="3">The sequence shown here is derived from an EMBL/GenBank/DDBJ whole genome shotgun (WGS) entry which is preliminary data.</text>
</comment>
<organism evidence="3 4">
    <name type="scientific">Gluconacetobacter entanii</name>
    <dbReference type="NCBI Taxonomy" id="108528"/>
    <lineage>
        <taxon>Bacteria</taxon>
        <taxon>Pseudomonadati</taxon>
        <taxon>Pseudomonadota</taxon>
        <taxon>Alphaproteobacteria</taxon>
        <taxon>Acetobacterales</taxon>
        <taxon>Acetobacteraceae</taxon>
        <taxon>Gluconacetobacter</taxon>
    </lineage>
</organism>
<dbReference type="Proteomes" id="UP000248301">
    <property type="component" value="Unassembled WGS sequence"/>
</dbReference>
<dbReference type="EMBL" id="NKUF01000025">
    <property type="protein sequence ID" value="PYD62697.1"/>
    <property type="molecule type" value="Genomic_DNA"/>
</dbReference>
<feature type="region of interest" description="Disordered" evidence="1">
    <location>
        <begin position="1"/>
        <end position="31"/>
    </location>
</feature>
<evidence type="ECO:0000313" key="3">
    <source>
        <dbReference type="EMBL" id="PYD62697.1"/>
    </source>
</evidence>
<reference evidence="3 4" key="1">
    <citation type="submission" date="2017-07" db="EMBL/GenBank/DDBJ databases">
        <title>A draft genome sequence of Gluconacetobacter entanii LTH 4560.</title>
        <authorList>
            <person name="Skraban J."/>
            <person name="Cleenwerck I."/>
            <person name="Vandamme P."/>
            <person name="Trcek J."/>
        </authorList>
    </citation>
    <scope>NUCLEOTIDE SEQUENCE [LARGE SCALE GENOMIC DNA]</scope>
    <source>
        <strain evidence="3 4">LTH 4560</strain>
    </source>
</reference>
<evidence type="ECO:0000256" key="1">
    <source>
        <dbReference type="SAM" id="MobiDB-lite"/>
    </source>
</evidence>
<keyword evidence="5" id="KW-1185">Reference proteome</keyword>
<evidence type="ECO:0000313" key="5">
    <source>
        <dbReference type="Proteomes" id="UP001526337"/>
    </source>
</evidence>
<proteinExistence type="predicted"/>
<evidence type="ECO:0000313" key="2">
    <source>
        <dbReference type="EMBL" id="MCW4590699.1"/>
    </source>
</evidence>
<gene>
    <name evidence="3" type="ORF">CFR72_11060</name>
    <name evidence="2" type="ORF">NO263_08910</name>
</gene>
<protein>
    <submittedName>
        <fullName evidence="3">Uncharacterized protein</fullName>
    </submittedName>
</protein>
<accession>A0A318Q9V5</accession>
<sequence>MTTFHTLPTPTQVPARGRDTRATPAQAGSVRSALRPAIRPLALMLCLVSLAGCYGGRDWHHHHRRDGYYGGGYYGGRGGPGGGYGHGPGGGRGW</sequence>
<feature type="compositionally biased region" description="Polar residues" evidence="1">
    <location>
        <begin position="1"/>
        <end position="12"/>
    </location>
</feature>
<name>A0A318Q9V5_9PROT</name>
<reference evidence="2 5" key="2">
    <citation type="submission" date="2022-07" db="EMBL/GenBank/DDBJ databases">
        <title>Genome stability of Gluconacetobacter entanii AV429.</title>
        <authorList>
            <person name="Trcek J."/>
            <person name="Cepec E."/>
        </authorList>
    </citation>
    <scope>NUCLEOTIDE SEQUENCE [LARGE SCALE GENOMIC DNA]</scope>
    <source>
        <strain evidence="2 5">AV429_2022</strain>
    </source>
</reference>
<dbReference type="Proteomes" id="UP001526337">
    <property type="component" value="Unassembled WGS sequence"/>
</dbReference>
<evidence type="ECO:0000313" key="4">
    <source>
        <dbReference type="Proteomes" id="UP000248301"/>
    </source>
</evidence>